<dbReference type="PANTHER" id="PTHR33744:SF1">
    <property type="entry name" value="DNA-BINDING TRANSCRIPTIONAL ACTIVATOR ADER"/>
    <property type="match status" value="1"/>
</dbReference>
<proteinExistence type="predicted"/>
<evidence type="ECO:0000256" key="2">
    <source>
        <dbReference type="SAM" id="MobiDB-lite"/>
    </source>
</evidence>
<evidence type="ECO:0000313" key="5">
    <source>
        <dbReference type="Proteomes" id="UP000239415"/>
    </source>
</evidence>
<dbReference type="EMBL" id="PVMZ01000044">
    <property type="protein sequence ID" value="PRX06000.1"/>
    <property type="molecule type" value="Genomic_DNA"/>
</dbReference>
<keyword evidence="1" id="KW-0175">Coiled coil</keyword>
<evidence type="ECO:0000256" key="1">
    <source>
        <dbReference type="SAM" id="Coils"/>
    </source>
</evidence>
<dbReference type="InterPro" id="IPR003018">
    <property type="entry name" value="GAF"/>
</dbReference>
<dbReference type="InterPro" id="IPR051448">
    <property type="entry name" value="CdaR-like_regulators"/>
</dbReference>
<sequence length="601" mass="64068">MNHPPHETMPTMSEPADAGSRPGRERELASLYATARALTALGDVEDVLGSIVRHAHDLIGTDFTYLSLLGDDGSLSITASEGTISATFRSARIPPHTGLGGKVVDTRAAHWVEHYFEGGRLRHDPGFDAVVGGEGLVALLGVPLLVRDRVIGALFAAHRSRRRFRTDEIALLSAFADHAAIALDNARLYEQSRTALAELRTAYRTIEEQMAVMERAQAVHEALTGVVLAGGGPAVVAGEFAGQMGGRVEILDSGGTLLARAGAGDDTSGGPVTAGVVEQARRTGRAVTVPGPDGRRHSAATVRAGDSVLGAVVWSQDQEPSAVDVRSLELASHVVGLLILKDNAVADAAERLSGELLTELIVAGPQVSATQRTRARSRGVDLDALDVVVVAGAEGVSAAGLVRHLHPIARQEAGLAGEHLGQAVLIAPAARPEAFAQAVHQRLRAEYGRPVTVVCERVTGHDWARAVSRAAGCTAVVRHLGARDLGTTTDRFALYALAFDADRRDELDRFLADTIGPLLDYDARRSTDLVATLDAYFGNDGNLRRTAETLRVHLNTLLKRLDRTADVLGHDWRAADDLPLRLAIRLECLRRVVVLPSTERR</sequence>
<dbReference type="Gene3D" id="3.30.450.40">
    <property type="match status" value="1"/>
</dbReference>
<reference evidence="4 5" key="1">
    <citation type="submission" date="2018-03" db="EMBL/GenBank/DDBJ databases">
        <title>Genomic Encyclopedia of Archaeal and Bacterial Type Strains, Phase II (KMG-II): from individual species to whole genera.</title>
        <authorList>
            <person name="Goeker M."/>
        </authorList>
    </citation>
    <scope>NUCLEOTIDE SEQUENCE [LARGE SCALE GENOMIC DNA]</scope>
    <source>
        <strain evidence="4 5">DSM 43146</strain>
    </source>
</reference>
<dbReference type="Gene3D" id="1.10.10.2840">
    <property type="entry name" value="PucR C-terminal helix-turn-helix domain"/>
    <property type="match status" value="1"/>
</dbReference>
<protein>
    <submittedName>
        <fullName evidence="4">CdaR family transcriptional regulator</fullName>
    </submittedName>
</protein>
<feature type="domain" description="GAF" evidence="3">
    <location>
        <begin position="43"/>
        <end position="193"/>
    </location>
</feature>
<dbReference type="Pfam" id="PF01590">
    <property type="entry name" value="GAF"/>
    <property type="match status" value="1"/>
</dbReference>
<feature type="coiled-coil region" evidence="1">
    <location>
        <begin position="189"/>
        <end position="216"/>
    </location>
</feature>
<dbReference type="InterPro" id="IPR029016">
    <property type="entry name" value="GAF-like_dom_sf"/>
</dbReference>
<dbReference type="SMART" id="SM00065">
    <property type="entry name" value="GAF"/>
    <property type="match status" value="1"/>
</dbReference>
<organism evidence="4 5">
    <name type="scientific">Actinoplanes italicus</name>
    <dbReference type="NCBI Taxonomy" id="113567"/>
    <lineage>
        <taxon>Bacteria</taxon>
        <taxon>Bacillati</taxon>
        <taxon>Actinomycetota</taxon>
        <taxon>Actinomycetes</taxon>
        <taxon>Micromonosporales</taxon>
        <taxon>Micromonosporaceae</taxon>
        <taxon>Actinoplanes</taxon>
    </lineage>
</organism>
<dbReference type="PANTHER" id="PTHR33744">
    <property type="entry name" value="CARBOHYDRATE DIACID REGULATOR"/>
    <property type="match status" value="1"/>
</dbReference>
<gene>
    <name evidence="4" type="ORF">CLV67_14424</name>
</gene>
<dbReference type="InterPro" id="IPR025736">
    <property type="entry name" value="PucR_C-HTH_dom"/>
</dbReference>
<comment type="caution">
    <text evidence="4">The sequence shown here is derived from an EMBL/GenBank/DDBJ whole genome shotgun (WGS) entry which is preliminary data.</text>
</comment>
<dbReference type="SUPFAM" id="SSF55781">
    <property type="entry name" value="GAF domain-like"/>
    <property type="match status" value="1"/>
</dbReference>
<dbReference type="Pfam" id="PF13556">
    <property type="entry name" value="HTH_30"/>
    <property type="match status" value="1"/>
</dbReference>
<evidence type="ECO:0000259" key="3">
    <source>
        <dbReference type="SMART" id="SM00065"/>
    </source>
</evidence>
<dbReference type="InterPro" id="IPR042070">
    <property type="entry name" value="PucR_C-HTH_sf"/>
</dbReference>
<keyword evidence="5" id="KW-1185">Reference proteome</keyword>
<dbReference type="AlphaFoldDB" id="A0A2T0JEK9"/>
<feature type="region of interest" description="Disordered" evidence="2">
    <location>
        <begin position="1"/>
        <end position="25"/>
    </location>
</feature>
<name>A0A2T0JEK9_9ACTN</name>
<dbReference type="Proteomes" id="UP000239415">
    <property type="component" value="Unassembled WGS sequence"/>
</dbReference>
<accession>A0A2T0JEK9</accession>
<evidence type="ECO:0000313" key="4">
    <source>
        <dbReference type="EMBL" id="PRX06000.1"/>
    </source>
</evidence>